<dbReference type="InterPro" id="IPR003594">
    <property type="entry name" value="HATPase_dom"/>
</dbReference>
<evidence type="ECO:0000256" key="2">
    <source>
        <dbReference type="SAM" id="MobiDB-lite"/>
    </source>
</evidence>
<feature type="region of interest" description="Disordered" evidence="2">
    <location>
        <begin position="1"/>
        <end position="63"/>
    </location>
</feature>
<dbReference type="PANTHER" id="PTHR35526">
    <property type="entry name" value="ANTI-SIGMA-F FACTOR RSBW-RELATED"/>
    <property type="match status" value="1"/>
</dbReference>
<dbReference type="PROSITE" id="PS50801">
    <property type="entry name" value="STAS"/>
    <property type="match status" value="1"/>
</dbReference>
<dbReference type="Pfam" id="PF13581">
    <property type="entry name" value="HATPase_c_2"/>
    <property type="match status" value="1"/>
</dbReference>
<dbReference type="PANTHER" id="PTHR35526:SF3">
    <property type="entry name" value="ANTI-SIGMA-F FACTOR RSBW"/>
    <property type="match status" value="1"/>
</dbReference>
<organism evidence="4 5">
    <name type="scientific">Nocardia mexicana</name>
    <dbReference type="NCBI Taxonomy" id="279262"/>
    <lineage>
        <taxon>Bacteria</taxon>
        <taxon>Bacillati</taxon>
        <taxon>Actinomycetota</taxon>
        <taxon>Actinomycetes</taxon>
        <taxon>Mycobacteriales</taxon>
        <taxon>Nocardiaceae</taxon>
        <taxon>Nocardia</taxon>
    </lineage>
</organism>
<reference evidence="4 5" key="1">
    <citation type="submission" date="2018-07" db="EMBL/GenBank/DDBJ databases">
        <title>Genomic Encyclopedia of Type Strains, Phase IV (KMG-IV): sequencing the most valuable type-strain genomes for metagenomic binning, comparative biology and taxonomic classification.</title>
        <authorList>
            <person name="Goeker M."/>
        </authorList>
    </citation>
    <scope>NUCLEOTIDE SEQUENCE [LARGE SCALE GENOMIC DNA]</scope>
    <source>
        <strain evidence="4 5">DSM 44952</strain>
    </source>
</reference>
<accession>A0A370H243</accession>
<dbReference type="Proteomes" id="UP000255355">
    <property type="component" value="Unassembled WGS sequence"/>
</dbReference>
<evidence type="ECO:0000256" key="1">
    <source>
        <dbReference type="ARBA" id="ARBA00022527"/>
    </source>
</evidence>
<dbReference type="SUPFAM" id="SSF55874">
    <property type="entry name" value="ATPase domain of HSP90 chaperone/DNA topoisomerase II/histidine kinase"/>
    <property type="match status" value="1"/>
</dbReference>
<evidence type="ECO:0000259" key="3">
    <source>
        <dbReference type="PROSITE" id="PS50801"/>
    </source>
</evidence>
<comment type="caution">
    <text evidence="4">The sequence shown here is derived from an EMBL/GenBank/DDBJ whole genome shotgun (WGS) entry which is preliminary data.</text>
</comment>
<dbReference type="Gene3D" id="3.30.565.10">
    <property type="entry name" value="Histidine kinase-like ATPase, C-terminal domain"/>
    <property type="match status" value="1"/>
</dbReference>
<evidence type="ECO:0000313" key="5">
    <source>
        <dbReference type="Proteomes" id="UP000255355"/>
    </source>
</evidence>
<dbReference type="GO" id="GO:0004674">
    <property type="term" value="F:protein serine/threonine kinase activity"/>
    <property type="evidence" value="ECO:0007669"/>
    <property type="project" value="UniProtKB-KW"/>
</dbReference>
<keyword evidence="5" id="KW-1185">Reference proteome</keyword>
<gene>
    <name evidence="4" type="ORF">DFR68_106471</name>
</gene>
<name>A0A370H243_9NOCA</name>
<keyword evidence="1" id="KW-0418">Kinase</keyword>
<keyword evidence="1" id="KW-0723">Serine/threonine-protein kinase</keyword>
<dbReference type="AlphaFoldDB" id="A0A370H243"/>
<keyword evidence="1" id="KW-0808">Transferase</keyword>
<dbReference type="EMBL" id="QQAZ01000006">
    <property type="protein sequence ID" value="RDI50033.1"/>
    <property type="molecule type" value="Genomic_DNA"/>
</dbReference>
<dbReference type="Gene3D" id="3.30.750.24">
    <property type="entry name" value="STAS domain"/>
    <property type="match status" value="1"/>
</dbReference>
<dbReference type="InterPro" id="IPR036513">
    <property type="entry name" value="STAS_dom_sf"/>
</dbReference>
<protein>
    <recommendedName>
        <fullName evidence="3">STAS domain-containing protein</fullName>
    </recommendedName>
</protein>
<dbReference type="STRING" id="1210089.GCA_001613165_04072"/>
<dbReference type="CDD" id="cd16936">
    <property type="entry name" value="HATPase_RsbW-like"/>
    <property type="match status" value="1"/>
</dbReference>
<dbReference type="InterPro" id="IPR036890">
    <property type="entry name" value="HATPase_C_sf"/>
</dbReference>
<proteinExistence type="predicted"/>
<dbReference type="InterPro" id="IPR002645">
    <property type="entry name" value="STAS_dom"/>
</dbReference>
<evidence type="ECO:0000313" key="4">
    <source>
        <dbReference type="EMBL" id="RDI50033.1"/>
    </source>
</evidence>
<feature type="domain" description="STAS" evidence="3">
    <location>
        <begin position="80"/>
        <end position="182"/>
    </location>
</feature>
<dbReference type="InterPro" id="IPR050267">
    <property type="entry name" value="Anti-sigma-factor_SerPK"/>
</dbReference>
<feature type="compositionally biased region" description="Basic and acidic residues" evidence="2">
    <location>
        <begin position="8"/>
        <end position="22"/>
    </location>
</feature>
<sequence length="315" mass="33957">MPDSFGGGRDRVRLGRSGRDGRLFGSHLGGYPGDESVEPDTGGPVGVVTSDRGAGARSAGPKGTRRMANSEIVWVRTEFEGCSIIRPRGELNSLNYRHFSDDLVKFALDEPRAVVVPVDDLAIPSDLSLTAFSSAWMRTGTWPAVPILLVATSAMLRARLRSSVVDRFVPVFATVEAAVADLADTPPRRRATIKLTRAPPSGRRARQFIEEVVERWAVPEVRADAALVVTELVENSLIHADSHDEIGLRLELCKGVFTVAVSDSDPRAAVLREPVPGPDQPGSLHIVARLALAWGCTPRRPLGKVVWAALPVAAR</sequence>